<dbReference type="SUPFAM" id="SSF50249">
    <property type="entry name" value="Nucleic acid-binding proteins"/>
    <property type="match status" value="1"/>
</dbReference>
<dbReference type="InterPro" id="IPR011129">
    <property type="entry name" value="CSD"/>
</dbReference>
<dbReference type="Pfam" id="PF07498">
    <property type="entry name" value="Rho_N"/>
    <property type="match status" value="1"/>
</dbReference>
<dbReference type="InterPro" id="IPR003593">
    <property type="entry name" value="AAA+_ATPase"/>
</dbReference>
<dbReference type="STRING" id="428990.SAMN06295987_10288"/>
<organism evidence="13 14">
    <name type="scientific">Novosphingobium mathurense</name>
    <dbReference type="NCBI Taxonomy" id="428990"/>
    <lineage>
        <taxon>Bacteria</taxon>
        <taxon>Pseudomonadati</taxon>
        <taxon>Pseudomonadota</taxon>
        <taxon>Alphaproteobacteria</taxon>
        <taxon>Sphingomonadales</taxon>
        <taxon>Sphingomonadaceae</taxon>
        <taxon>Novosphingobium</taxon>
    </lineage>
</organism>
<feature type="binding site" evidence="9">
    <location>
        <begin position="181"/>
        <end position="186"/>
    </location>
    <ligand>
        <name>ATP</name>
        <dbReference type="ChEBI" id="CHEBI:30616"/>
    </ligand>
</feature>
<evidence type="ECO:0000256" key="9">
    <source>
        <dbReference type="HAMAP-Rule" id="MF_01884"/>
    </source>
</evidence>
<dbReference type="InterPro" id="IPR004665">
    <property type="entry name" value="Term_rho"/>
</dbReference>
<keyword evidence="4 9" id="KW-0347">Helicase</keyword>
<dbReference type="FunFam" id="3.40.50.300:FF:000072">
    <property type="entry name" value="Transcription termination factor Rho"/>
    <property type="match status" value="1"/>
</dbReference>
<dbReference type="Proteomes" id="UP000190989">
    <property type="component" value="Unassembled WGS sequence"/>
</dbReference>
<dbReference type="GO" id="GO:0004386">
    <property type="term" value="F:helicase activity"/>
    <property type="evidence" value="ECO:0007669"/>
    <property type="project" value="UniProtKB-UniRule"/>
</dbReference>
<dbReference type="GO" id="GO:0016787">
    <property type="term" value="F:hydrolase activity"/>
    <property type="evidence" value="ECO:0007669"/>
    <property type="project" value="UniProtKB-KW"/>
</dbReference>
<protein>
    <recommendedName>
        <fullName evidence="9 10">Transcription termination factor Rho</fullName>
        <ecNumber evidence="9 10">3.6.4.-</ecNumber>
    </recommendedName>
    <alternativeName>
        <fullName evidence="9">ATP-dependent helicase Rho</fullName>
    </alternativeName>
</protein>
<dbReference type="Gene3D" id="2.40.50.140">
    <property type="entry name" value="Nucleic acid-binding proteins"/>
    <property type="match status" value="1"/>
</dbReference>
<feature type="binding site" evidence="9">
    <location>
        <position position="212"/>
    </location>
    <ligand>
        <name>ATP</name>
        <dbReference type="ChEBI" id="CHEBI:30616"/>
    </ligand>
</feature>
<dbReference type="Pfam" id="PF00006">
    <property type="entry name" value="ATP-synt_ab"/>
    <property type="match status" value="1"/>
</dbReference>
<evidence type="ECO:0000256" key="10">
    <source>
        <dbReference type="NCBIfam" id="TIGR00767"/>
    </source>
</evidence>
<accession>A0A1U6HBS8</accession>
<evidence type="ECO:0000256" key="7">
    <source>
        <dbReference type="ARBA" id="ARBA00023015"/>
    </source>
</evidence>
<dbReference type="RefSeq" id="WP_007012610.1">
    <property type="nucleotide sequence ID" value="NZ_FVZE01000002.1"/>
</dbReference>
<dbReference type="GO" id="GO:0005524">
    <property type="term" value="F:ATP binding"/>
    <property type="evidence" value="ECO:0007669"/>
    <property type="project" value="UniProtKB-UniRule"/>
</dbReference>
<proteinExistence type="inferred from homology"/>
<comment type="subunit">
    <text evidence="9">Homohexamer. The homohexamer assembles into an open ring structure.</text>
</comment>
<evidence type="ECO:0000256" key="3">
    <source>
        <dbReference type="ARBA" id="ARBA00022801"/>
    </source>
</evidence>
<keyword evidence="3 9" id="KW-0378">Hydrolase</keyword>
<dbReference type="CDD" id="cd01128">
    <property type="entry name" value="rho_factor_C"/>
    <property type="match status" value="1"/>
</dbReference>
<dbReference type="InterPro" id="IPR041703">
    <property type="entry name" value="Rho_factor_ATP-bd"/>
</dbReference>
<dbReference type="HAMAP" id="MF_01884">
    <property type="entry name" value="Rho"/>
    <property type="match status" value="1"/>
</dbReference>
<dbReference type="Pfam" id="PF07497">
    <property type="entry name" value="Rho_RNA_bind"/>
    <property type="match status" value="1"/>
</dbReference>
<keyword evidence="7 9" id="KW-0805">Transcription regulation</keyword>
<feature type="domain" description="Rho RNA-BD" evidence="12">
    <location>
        <begin position="48"/>
        <end position="123"/>
    </location>
</feature>
<dbReference type="EMBL" id="FVZE01000002">
    <property type="protein sequence ID" value="SLJ93237.1"/>
    <property type="molecule type" value="Genomic_DNA"/>
</dbReference>
<keyword evidence="6 9" id="KW-0694">RNA-binding</keyword>
<evidence type="ECO:0000256" key="4">
    <source>
        <dbReference type="ARBA" id="ARBA00022806"/>
    </source>
</evidence>
<dbReference type="PROSITE" id="PS51856">
    <property type="entry name" value="RHO_RNA_BD"/>
    <property type="match status" value="1"/>
</dbReference>
<keyword evidence="1 9" id="KW-0806">Transcription termination</keyword>
<evidence type="ECO:0000256" key="6">
    <source>
        <dbReference type="ARBA" id="ARBA00022884"/>
    </source>
</evidence>
<feature type="binding site" evidence="9">
    <location>
        <begin position="169"/>
        <end position="174"/>
    </location>
    <ligand>
        <name>ATP</name>
        <dbReference type="ChEBI" id="CHEBI:30616"/>
    </ligand>
</feature>
<evidence type="ECO:0000313" key="13">
    <source>
        <dbReference type="EMBL" id="SLJ93237.1"/>
    </source>
</evidence>
<dbReference type="NCBIfam" id="TIGR00767">
    <property type="entry name" value="rho"/>
    <property type="match status" value="1"/>
</dbReference>
<dbReference type="CDD" id="cd04459">
    <property type="entry name" value="Rho_CSD"/>
    <property type="match status" value="1"/>
</dbReference>
<name>A0A1U6HBS8_9SPHN</name>
<evidence type="ECO:0000259" key="12">
    <source>
        <dbReference type="PROSITE" id="PS51856"/>
    </source>
</evidence>
<dbReference type="InterPro" id="IPR011113">
    <property type="entry name" value="Rho_RNA-bd"/>
</dbReference>
<dbReference type="AlphaFoldDB" id="A0A1U6HBS8"/>
<evidence type="ECO:0000256" key="11">
    <source>
        <dbReference type="PROSITE-ProRule" id="PRU01203"/>
    </source>
</evidence>
<evidence type="ECO:0000256" key="8">
    <source>
        <dbReference type="ARBA" id="ARBA00023163"/>
    </source>
</evidence>
<keyword evidence="2 9" id="KW-0547">Nucleotide-binding</keyword>
<dbReference type="PANTHER" id="PTHR46425:SF1">
    <property type="entry name" value="TRANSCRIPTION TERMINATION FACTOR RHO"/>
    <property type="match status" value="1"/>
</dbReference>
<keyword evidence="14" id="KW-1185">Reference proteome</keyword>
<dbReference type="Gene3D" id="3.40.50.300">
    <property type="entry name" value="P-loop containing nucleotide triphosphate hydrolases"/>
    <property type="match status" value="1"/>
</dbReference>
<comment type="similarity">
    <text evidence="9 11">Belongs to the Rho family.</text>
</comment>
<gene>
    <name evidence="9" type="primary">rho</name>
    <name evidence="13" type="ORF">SAMN06295987_10288</name>
</gene>
<dbReference type="GO" id="GO:0008186">
    <property type="term" value="F:ATP-dependent activity, acting on RNA"/>
    <property type="evidence" value="ECO:0007669"/>
    <property type="project" value="UniProtKB-UniRule"/>
</dbReference>
<dbReference type="InterPro" id="IPR012340">
    <property type="entry name" value="NA-bd_OB-fold"/>
</dbReference>
<dbReference type="InterPro" id="IPR000194">
    <property type="entry name" value="ATPase_F1/V1/A1_a/bsu_nucl-bd"/>
</dbReference>
<dbReference type="SMART" id="SM00959">
    <property type="entry name" value="Rho_N"/>
    <property type="match status" value="1"/>
</dbReference>
<dbReference type="SUPFAM" id="SSF52540">
    <property type="entry name" value="P-loop containing nucleoside triphosphate hydrolases"/>
    <property type="match status" value="1"/>
</dbReference>
<dbReference type="SMART" id="SM00382">
    <property type="entry name" value="AAA"/>
    <property type="match status" value="1"/>
</dbReference>
<dbReference type="GO" id="GO:0006353">
    <property type="term" value="P:DNA-templated transcription termination"/>
    <property type="evidence" value="ECO:0007669"/>
    <property type="project" value="UniProtKB-UniRule"/>
</dbReference>
<evidence type="ECO:0000256" key="2">
    <source>
        <dbReference type="ARBA" id="ARBA00022741"/>
    </source>
</evidence>
<evidence type="ECO:0000256" key="1">
    <source>
        <dbReference type="ARBA" id="ARBA00022472"/>
    </source>
</evidence>
<evidence type="ECO:0000256" key="5">
    <source>
        <dbReference type="ARBA" id="ARBA00022840"/>
    </source>
</evidence>
<dbReference type="InterPro" id="IPR027417">
    <property type="entry name" value="P-loop_NTPase"/>
</dbReference>
<sequence length="418" mass="46749">MHLKELKRKTPAELVEMAEEMGVEGASTMRRQDLMFGILKEVAEDGEEIIGQGTIEVLPDGFGFLRSPEANYLAGPDDIYVSPNQVRKWGLRTGDTVEGEIRAPKDGERYFAITKLMSVNYDDPDVVRHRVNFDNLTPLYPDERLKLDSLDPTVKDKSARVIDLISPQGKGQRALIVAPPRTGKTVLLQNIAKAITDNHPEVFLLVLLVDERPEEVTDMQRSVKGEVISSTFDEPAQRHVQVAEMVIEKAKRLVEHKRDVVILLDSITRLGRAYNTVVPSSGKVLTGGVDANALQRPKRFFGAARNIEEGGSLSIIATALIDTGSRMDEVIFEEFKGTGNSEIVLDRKVADKRIFPALDVGKSGTRKEELLVPKDQLSKMWVLRRILMQMGTVDAMEFLLDKMKDSKTNEDFFATMNQ</sequence>
<keyword evidence="5 9" id="KW-0067">ATP-binding</keyword>
<dbReference type="NCBIfam" id="NF006886">
    <property type="entry name" value="PRK09376.1"/>
    <property type="match status" value="1"/>
</dbReference>
<dbReference type="GO" id="GO:0005829">
    <property type="term" value="C:cytosol"/>
    <property type="evidence" value="ECO:0007669"/>
    <property type="project" value="UniProtKB-ARBA"/>
</dbReference>
<dbReference type="PANTHER" id="PTHR46425">
    <property type="entry name" value="TRANSCRIPTION TERMINATION FACTOR RHO"/>
    <property type="match status" value="1"/>
</dbReference>
<dbReference type="InterPro" id="IPR011112">
    <property type="entry name" value="Rho-like_N"/>
</dbReference>
<dbReference type="Gene3D" id="1.10.720.10">
    <property type="match status" value="1"/>
</dbReference>
<dbReference type="EC" id="3.6.4.-" evidence="9 10"/>
<keyword evidence="8 9" id="KW-0804">Transcription</keyword>
<comment type="function">
    <text evidence="9">Facilitates transcription termination by a mechanism that involves Rho binding to the nascent RNA, activation of Rho's RNA-dependent ATPase activity, and release of the mRNA from the DNA template.</text>
</comment>
<evidence type="ECO:0000313" key="14">
    <source>
        <dbReference type="Proteomes" id="UP000190989"/>
    </source>
</evidence>
<dbReference type="SMART" id="SM00357">
    <property type="entry name" value="CSP"/>
    <property type="match status" value="1"/>
</dbReference>
<dbReference type="InterPro" id="IPR036269">
    <property type="entry name" value="Rho_N_sf"/>
</dbReference>
<comment type="caution">
    <text evidence="9">Lacks conserved residue(s) required for the propagation of feature annotation.</text>
</comment>
<dbReference type="GO" id="GO:0003723">
    <property type="term" value="F:RNA binding"/>
    <property type="evidence" value="ECO:0007669"/>
    <property type="project" value="UniProtKB-UniRule"/>
</dbReference>
<reference evidence="14" key="1">
    <citation type="submission" date="2017-02" db="EMBL/GenBank/DDBJ databases">
        <authorList>
            <person name="Varghese N."/>
            <person name="Submissions S."/>
        </authorList>
    </citation>
    <scope>NUCLEOTIDE SEQUENCE [LARGE SCALE GENOMIC DNA]</scope>
    <source>
        <strain evidence="14">SM117</strain>
    </source>
</reference>
<dbReference type="SUPFAM" id="SSF68912">
    <property type="entry name" value="Rho N-terminal domain-like"/>
    <property type="match status" value="1"/>
</dbReference>